<dbReference type="EMBL" id="JAUCMV010000004">
    <property type="protein sequence ID" value="KAK0401251.1"/>
    <property type="molecule type" value="Genomic_DNA"/>
</dbReference>
<feature type="transmembrane region" description="Helical" evidence="1">
    <location>
        <begin position="265"/>
        <end position="291"/>
    </location>
</feature>
<dbReference type="InterPro" id="IPR019422">
    <property type="entry name" value="7TM_GPCR_serpentine_rcpt_Srh"/>
</dbReference>
<feature type="transmembrane region" description="Helical" evidence="1">
    <location>
        <begin position="187"/>
        <end position="210"/>
    </location>
</feature>
<keyword evidence="1" id="KW-1133">Transmembrane helix</keyword>
<feature type="transmembrane region" description="Helical" evidence="1">
    <location>
        <begin position="132"/>
        <end position="153"/>
    </location>
</feature>
<dbReference type="Gene3D" id="1.20.1070.10">
    <property type="entry name" value="Rhodopsin 7-helix transmembrane proteins"/>
    <property type="match status" value="1"/>
</dbReference>
<evidence type="ECO:0000256" key="1">
    <source>
        <dbReference type="SAM" id="Phobius"/>
    </source>
</evidence>
<feature type="transmembrane region" description="Helical" evidence="1">
    <location>
        <begin position="12"/>
        <end position="32"/>
    </location>
</feature>
<feature type="transmembrane region" description="Helical" evidence="1">
    <location>
        <begin position="231"/>
        <end position="259"/>
    </location>
</feature>
<sequence>MSGPYEILYNRSLDVSATIHIPVKLFVILVMVRHTPADMRSMSMFLLNGMLWNLGANLIFTFVHLYPMYPSTCYRADGILSHFGYSELFGHIMFCLEYFCVLNCAVALVFVFPYRYLIFSHSETVSNVRTHWVVLFCASIHIGSVALFTLLYFRWTVNYAEYPIQDELPDNDLLFCFKPYGLEKNMLVLFFLAFTVVVAFVALTSTLLLFRDIHRKVGLMNKSILDKHRRVLIALVIVTSVPVLFGAFPLMIAVVTAFFPHLPYAEPICLVCIVTLINHGAVYAIALVVAIKPYRTACRAIFANLMPRKVTCVVNLLSTTVVHKYNES</sequence>
<keyword evidence="3" id="KW-1185">Reference proteome</keyword>
<name>A0AA39LKN0_9BILA</name>
<proteinExistence type="predicted"/>
<dbReference type="PANTHER" id="PTHR46891">
    <property type="entry name" value="SERPENTINE RECEPTOR, CLASS H-RELATED"/>
    <property type="match status" value="1"/>
</dbReference>
<evidence type="ECO:0000313" key="2">
    <source>
        <dbReference type="EMBL" id="KAK0401251.1"/>
    </source>
</evidence>
<dbReference type="AlphaFoldDB" id="A0AA39LKN0"/>
<organism evidence="2 3">
    <name type="scientific">Steinernema hermaphroditum</name>
    <dbReference type="NCBI Taxonomy" id="289476"/>
    <lineage>
        <taxon>Eukaryota</taxon>
        <taxon>Metazoa</taxon>
        <taxon>Ecdysozoa</taxon>
        <taxon>Nematoda</taxon>
        <taxon>Chromadorea</taxon>
        <taxon>Rhabditida</taxon>
        <taxon>Tylenchina</taxon>
        <taxon>Panagrolaimomorpha</taxon>
        <taxon>Strongyloidoidea</taxon>
        <taxon>Steinernematidae</taxon>
        <taxon>Steinernema</taxon>
    </lineage>
</organism>
<gene>
    <name evidence="2" type="ORF">QR680_015668</name>
</gene>
<keyword evidence="1" id="KW-0812">Transmembrane</keyword>
<keyword evidence="1" id="KW-0472">Membrane</keyword>
<dbReference type="SUPFAM" id="SSF81321">
    <property type="entry name" value="Family A G protein-coupled receptor-like"/>
    <property type="match status" value="1"/>
</dbReference>
<protein>
    <submittedName>
        <fullName evidence="2">Uncharacterized protein</fullName>
    </submittedName>
</protein>
<reference evidence="2" key="1">
    <citation type="submission" date="2023-06" db="EMBL/GenBank/DDBJ databases">
        <title>Genomic analysis of the entomopathogenic nematode Steinernema hermaphroditum.</title>
        <authorList>
            <person name="Schwarz E.M."/>
            <person name="Heppert J.K."/>
            <person name="Baniya A."/>
            <person name="Schwartz H.T."/>
            <person name="Tan C.-H."/>
            <person name="Antoshechkin I."/>
            <person name="Sternberg P.W."/>
            <person name="Goodrich-Blair H."/>
            <person name="Dillman A.R."/>
        </authorList>
    </citation>
    <scope>NUCLEOTIDE SEQUENCE</scope>
    <source>
        <strain evidence="2">PS9179</strain>
        <tissue evidence="2">Whole animal</tissue>
    </source>
</reference>
<accession>A0AA39LKN0</accession>
<feature type="transmembrane region" description="Helical" evidence="1">
    <location>
        <begin position="44"/>
        <end position="68"/>
    </location>
</feature>
<dbReference type="Proteomes" id="UP001175271">
    <property type="component" value="Unassembled WGS sequence"/>
</dbReference>
<comment type="caution">
    <text evidence="2">The sequence shown here is derived from an EMBL/GenBank/DDBJ whole genome shotgun (WGS) entry which is preliminary data.</text>
</comment>
<feature type="transmembrane region" description="Helical" evidence="1">
    <location>
        <begin position="88"/>
        <end position="112"/>
    </location>
</feature>
<dbReference type="Pfam" id="PF10318">
    <property type="entry name" value="7TM_GPCR_Srh"/>
    <property type="match status" value="1"/>
</dbReference>
<evidence type="ECO:0000313" key="3">
    <source>
        <dbReference type="Proteomes" id="UP001175271"/>
    </source>
</evidence>